<evidence type="ECO:0000256" key="13">
    <source>
        <dbReference type="SAM" id="MobiDB-lite"/>
    </source>
</evidence>
<evidence type="ECO:0000256" key="5">
    <source>
        <dbReference type="ARBA" id="ARBA00022723"/>
    </source>
</evidence>
<dbReference type="SUPFAM" id="SSF56784">
    <property type="entry name" value="HAD-like"/>
    <property type="match status" value="1"/>
</dbReference>
<evidence type="ECO:0000256" key="3">
    <source>
        <dbReference type="ARBA" id="ARBA00011881"/>
    </source>
</evidence>
<sequence length="505" mass="56086">MSCPVVSSSLASSPLSLSDTKTSSSFSSTFLSYNSSFCHCHCLIRRNSNSKSPNFSYTAMTTRYRVEYALKTHRRDQFIEWVKGLLAVPFVLYSQPTGVFGDGPSVTQMAEEAHRRYAEIMRDVELMIDDHISRQQDDSMFPSKLRMLIPTAGPFFTRLPLEAAFKYQDRKRYISSRRFVAPSFNDVRQILNSAQSMAVTNGSLQLATFDGDVTLYDDGFNLEPTSPVIPRLLDLLRKNIKIGIVTAAGYTSADRYYERLHGLLDAIAESTDLDPVQKQSIIIMGGEANYLFEYSPSSPCKLAPVPRTQWLTPEMASWSDADITRLLDVAENALRDCVNNLNLPAMIMRKDRAVGIIPKTPGTRIARESLEETVLVVQRILELSSLGSSEERPTKHRPSSPPIPPSVASQSRRVPFCAFNGGNDVFVDIGDKSWGVTVCQQWFGSKENGGAIRGENTLHVGDQFLSAGSNDFKARSVGTTAWIASPAETVELLDELADMMQKKLS</sequence>
<name>A0A1I9F829_GIBZE</name>
<evidence type="ECO:0000256" key="2">
    <source>
        <dbReference type="ARBA" id="ARBA00005307"/>
    </source>
</evidence>
<dbReference type="InterPro" id="IPR036412">
    <property type="entry name" value="HAD-like_sf"/>
</dbReference>
<evidence type="ECO:0000256" key="8">
    <source>
        <dbReference type="ARBA" id="ARBA00022840"/>
    </source>
</evidence>
<comment type="catalytic activity">
    <reaction evidence="11">
        <text>IMP + H2O = inosine + phosphate</text>
        <dbReference type="Rhea" id="RHEA:27718"/>
        <dbReference type="ChEBI" id="CHEBI:15377"/>
        <dbReference type="ChEBI" id="CHEBI:17596"/>
        <dbReference type="ChEBI" id="CHEBI:43474"/>
        <dbReference type="ChEBI" id="CHEBI:58053"/>
        <dbReference type="EC" id="3.1.3.99"/>
    </reaction>
</comment>
<dbReference type="InterPro" id="IPR009453">
    <property type="entry name" value="ISN1"/>
</dbReference>
<evidence type="ECO:0000256" key="1">
    <source>
        <dbReference type="ARBA" id="ARBA00001946"/>
    </source>
</evidence>
<dbReference type="EC" id="3.1.3.-" evidence="12"/>
<dbReference type="GO" id="GO:0000287">
    <property type="term" value="F:magnesium ion binding"/>
    <property type="evidence" value="ECO:0007669"/>
    <property type="project" value="InterPro"/>
</dbReference>
<comment type="similarity">
    <text evidence="2 12">Belongs to the ISN1 family.</text>
</comment>
<protein>
    <recommendedName>
        <fullName evidence="4 12">IMP-specific 5'-nucleotidase 1</fullName>
        <ecNumber evidence="12">3.1.3.-</ecNumber>
    </recommendedName>
</protein>
<keyword evidence="10 12" id="KW-0546">Nucleotide metabolism</keyword>
<evidence type="ECO:0000256" key="4">
    <source>
        <dbReference type="ARBA" id="ARBA00015544"/>
    </source>
</evidence>
<feature type="region of interest" description="Disordered" evidence="13">
    <location>
        <begin position="387"/>
        <end position="409"/>
    </location>
</feature>
<comment type="subunit">
    <text evidence="3 12">Homotetramer.</text>
</comment>
<dbReference type="GO" id="GO:0005524">
    <property type="term" value="F:ATP binding"/>
    <property type="evidence" value="ECO:0007669"/>
    <property type="project" value="UniProtKB-KW"/>
</dbReference>
<dbReference type="EMBL" id="HG970333">
    <property type="status" value="NOT_ANNOTATED_CDS"/>
    <property type="molecule type" value="Genomic_DNA"/>
</dbReference>
<accession>A0A1I9F829</accession>
<dbReference type="EnsemblFungi" id="CEF77378">
    <property type="protein sequence ID" value="CEF77378"/>
    <property type="gene ID" value="FGRRES_11629_M"/>
</dbReference>
<dbReference type="PANTHER" id="PTHR28213">
    <property type="entry name" value="IMP-SPECIFIC 5'-NUCLEOTIDASE 1"/>
    <property type="match status" value="1"/>
</dbReference>
<evidence type="ECO:0000256" key="6">
    <source>
        <dbReference type="ARBA" id="ARBA00022741"/>
    </source>
</evidence>
<dbReference type="GO" id="GO:0071592">
    <property type="term" value="P:nicotinic acid riboside biosynthetic process"/>
    <property type="evidence" value="ECO:0007669"/>
    <property type="project" value="TreeGrafter"/>
</dbReference>
<keyword evidence="7 12" id="KW-0378">Hydrolase</keyword>
<keyword evidence="8" id="KW-0067">ATP-binding</keyword>
<dbReference type="GO" id="GO:0006190">
    <property type="term" value="P:inosine salvage"/>
    <property type="evidence" value="ECO:0007669"/>
    <property type="project" value="InterPro"/>
</dbReference>
<evidence type="ECO:0000256" key="11">
    <source>
        <dbReference type="ARBA" id="ARBA00047413"/>
    </source>
</evidence>
<dbReference type="AlphaFoldDB" id="A0A1I9F829"/>
<dbReference type="PANTHER" id="PTHR28213:SF1">
    <property type="entry name" value="IMP-SPECIFIC 5'-NUCLEOTIDASE 1"/>
    <property type="match status" value="1"/>
</dbReference>
<dbReference type="GO" id="GO:0009117">
    <property type="term" value="P:nucleotide metabolic process"/>
    <property type="evidence" value="ECO:0007669"/>
    <property type="project" value="UniProtKB-KW"/>
</dbReference>
<dbReference type="GO" id="GO:0071590">
    <property type="term" value="P:nicotinamide riboside biosynthetic process"/>
    <property type="evidence" value="ECO:0007669"/>
    <property type="project" value="TreeGrafter"/>
</dbReference>
<keyword evidence="5" id="KW-0479">Metal-binding</keyword>
<reference evidence="14" key="1">
    <citation type="journal article" date="2007" name="Science">
        <title>The Fusarium graminearum genome reveals a link between localized polymorphism and pathogen specialization.</title>
        <authorList>
            <person name="Cuomo C.A."/>
            <person name="Gueldener U."/>
            <person name="Xu J.-R."/>
            <person name="Trail F."/>
            <person name="Turgeon B.G."/>
            <person name="Di Pietro A."/>
            <person name="Walton J.D."/>
            <person name="Ma L.-J."/>
            <person name="Baker S.E."/>
            <person name="Rep M."/>
            <person name="Adam G."/>
            <person name="Antoniw J."/>
            <person name="Baldwin T."/>
            <person name="Calvo S.E."/>
            <person name="Chang Y.-L."/>
            <person name="DeCaprio D."/>
            <person name="Gale L.R."/>
            <person name="Gnerre S."/>
            <person name="Goswami R.S."/>
            <person name="Hammond-Kosack K."/>
            <person name="Harris L.J."/>
            <person name="Hilburn K."/>
            <person name="Kennell J.C."/>
            <person name="Kroken S."/>
            <person name="Magnuson J.K."/>
            <person name="Mannhaupt G."/>
            <person name="Mauceli E.W."/>
            <person name="Mewes H.-W."/>
            <person name="Mitterbauer R."/>
            <person name="Muehlbauer G."/>
            <person name="Muensterkoetter M."/>
            <person name="Nelson D."/>
            <person name="O'Donnell K."/>
            <person name="Ouellet T."/>
            <person name="Qi W."/>
            <person name="Quesneville H."/>
            <person name="Roncero M.I.G."/>
            <person name="Seong K.-Y."/>
            <person name="Tetko I.V."/>
            <person name="Urban M."/>
            <person name="Waalwijk C."/>
            <person name="Ward T.J."/>
            <person name="Yao J."/>
            <person name="Birren B.W."/>
            <person name="Kistler H.C."/>
        </authorList>
    </citation>
    <scope>NUCLEOTIDE SEQUENCE [LARGE SCALE GENOMIC DNA]</scope>
    <source>
        <strain evidence="14">PH-1 / ATCC MYA-4620 / FGSC 9075 / NRRL 31084</strain>
    </source>
</reference>
<keyword evidence="9 12" id="KW-0460">Magnesium</keyword>
<dbReference type="GO" id="GO:0008253">
    <property type="term" value="F:5'-nucleotidase activity"/>
    <property type="evidence" value="ECO:0007669"/>
    <property type="project" value="InterPro"/>
</dbReference>
<organism evidence="14">
    <name type="scientific">Gibberella zeae (strain ATCC MYA-4620 / CBS 123657 / FGSC 9075 / NRRL 31084 / PH-1)</name>
    <name type="common">Wheat head blight fungus</name>
    <name type="synonym">Fusarium graminearum</name>
    <dbReference type="NCBI Taxonomy" id="229533"/>
    <lineage>
        <taxon>Eukaryota</taxon>
        <taxon>Fungi</taxon>
        <taxon>Dikarya</taxon>
        <taxon>Ascomycota</taxon>
        <taxon>Pezizomycotina</taxon>
        <taxon>Sordariomycetes</taxon>
        <taxon>Hypocreomycetidae</taxon>
        <taxon>Hypocreales</taxon>
        <taxon>Nectriaceae</taxon>
        <taxon>Fusarium</taxon>
    </lineage>
</organism>
<dbReference type="PIRSF" id="PIRSF028836">
    <property type="entry name" value="ISN1"/>
    <property type="match status" value="1"/>
</dbReference>
<evidence type="ECO:0000313" key="14">
    <source>
        <dbReference type="EnsemblFungi" id="CEF77378"/>
    </source>
</evidence>
<evidence type="ECO:0000256" key="12">
    <source>
        <dbReference type="PIRNR" id="PIRNR028836"/>
    </source>
</evidence>
<evidence type="ECO:0000256" key="7">
    <source>
        <dbReference type="ARBA" id="ARBA00022801"/>
    </source>
</evidence>
<reference evidence="14" key="3">
    <citation type="submission" date="2017-01" db="UniProtKB">
        <authorList>
            <consortium name="EnsemblFungi"/>
        </authorList>
    </citation>
    <scope>IDENTIFICATION</scope>
    <source>
        <strain evidence="14">PH-1 / ATCC MYA-4620 / FGSC 9075 / NRRL 31084</strain>
    </source>
</reference>
<comment type="function">
    <text evidence="12">IMP-specific 5'-nucleotidase involved in IMP (inositol monophosphate) degradation.</text>
</comment>
<evidence type="ECO:0000256" key="9">
    <source>
        <dbReference type="ARBA" id="ARBA00022842"/>
    </source>
</evidence>
<proteinExistence type="inferred from homology"/>
<keyword evidence="6" id="KW-0547">Nucleotide-binding</keyword>
<reference evidence="14" key="2">
    <citation type="journal article" date="2010" name="Nature">
        <title>Comparative genomics reveals mobile pathogenicity chromosomes in Fusarium.</title>
        <authorList>
            <person name="Ma L.J."/>
            <person name="van der Does H.C."/>
            <person name="Borkovich K.A."/>
            <person name="Coleman J.J."/>
            <person name="Daboussi M.J."/>
            <person name="Di Pietro A."/>
            <person name="Dufresne M."/>
            <person name="Freitag M."/>
            <person name="Grabherr M."/>
            <person name="Henrissat B."/>
            <person name="Houterman P.M."/>
            <person name="Kang S."/>
            <person name="Shim W.B."/>
            <person name="Woloshuk C."/>
            <person name="Xie X."/>
            <person name="Xu J.R."/>
            <person name="Antoniw J."/>
            <person name="Baker S.E."/>
            <person name="Bluhm B.H."/>
            <person name="Breakspear A."/>
            <person name="Brown D.W."/>
            <person name="Butchko R.A."/>
            <person name="Chapman S."/>
            <person name="Coulson R."/>
            <person name="Coutinho P.M."/>
            <person name="Danchin E.G."/>
            <person name="Diener A."/>
            <person name="Gale L.R."/>
            <person name="Gardiner D.M."/>
            <person name="Goff S."/>
            <person name="Hammond-Kosack K.E."/>
            <person name="Hilburn K."/>
            <person name="Hua-Van A."/>
            <person name="Jonkers W."/>
            <person name="Kazan K."/>
            <person name="Kodira C.D."/>
            <person name="Koehrsen M."/>
            <person name="Kumar L."/>
            <person name="Lee Y.H."/>
            <person name="Li L."/>
            <person name="Manners J.M."/>
            <person name="Miranda-Saavedra D."/>
            <person name="Mukherjee M."/>
            <person name="Park G."/>
            <person name="Park J."/>
            <person name="Park S.Y."/>
            <person name="Proctor R.H."/>
            <person name="Regev A."/>
            <person name="Ruiz-Roldan M.C."/>
            <person name="Sain D."/>
            <person name="Sakthikumar S."/>
            <person name="Sykes S."/>
            <person name="Schwartz D.C."/>
            <person name="Turgeon B.G."/>
            <person name="Wapinski I."/>
            <person name="Yoder O."/>
            <person name="Young S."/>
            <person name="Zeng Q."/>
            <person name="Zhou S."/>
            <person name="Galagan J."/>
            <person name="Cuomo C.A."/>
            <person name="Kistler H.C."/>
            <person name="Rep M."/>
        </authorList>
    </citation>
    <scope>GENOME REANNOTATION</scope>
    <source>
        <strain evidence="14">PH-1 / ATCC MYA-4620 / FGSC 9075 / NRRL 31084</strain>
    </source>
</reference>
<dbReference type="Pfam" id="PF06437">
    <property type="entry name" value="ISN1"/>
    <property type="match status" value="1"/>
</dbReference>
<evidence type="ECO:0000256" key="10">
    <source>
        <dbReference type="ARBA" id="ARBA00023080"/>
    </source>
</evidence>
<comment type="cofactor">
    <cofactor evidence="1 12">
        <name>Mg(2+)</name>
        <dbReference type="ChEBI" id="CHEBI:18420"/>
    </cofactor>
</comment>